<dbReference type="RefSeq" id="WP_268062799.1">
    <property type="nucleotide sequence ID" value="NZ_JAPQFJ010000026.1"/>
</dbReference>
<dbReference type="Pfam" id="PF01569">
    <property type="entry name" value="PAP2"/>
    <property type="match status" value="1"/>
</dbReference>
<feature type="transmembrane region" description="Helical" evidence="1">
    <location>
        <begin position="15"/>
        <end position="33"/>
    </location>
</feature>
<dbReference type="PANTHER" id="PTHR14969:SF13">
    <property type="entry name" value="AT30094P"/>
    <property type="match status" value="1"/>
</dbReference>
<dbReference type="SMART" id="SM00014">
    <property type="entry name" value="acidPPc"/>
    <property type="match status" value="1"/>
</dbReference>
<keyword evidence="1" id="KW-0812">Transmembrane</keyword>
<dbReference type="InterPro" id="IPR036938">
    <property type="entry name" value="PAP2/HPO_sf"/>
</dbReference>
<organism evidence="3 4">
    <name type="scientific">Clostridium brassicae</name>
    <dbReference type="NCBI Taxonomy" id="2999072"/>
    <lineage>
        <taxon>Bacteria</taxon>
        <taxon>Bacillati</taxon>
        <taxon>Bacillota</taxon>
        <taxon>Clostridia</taxon>
        <taxon>Eubacteriales</taxon>
        <taxon>Clostridiaceae</taxon>
        <taxon>Clostridium</taxon>
    </lineage>
</organism>
<keyword evidence="1" id="KW-1133">Transmembrane helix</keyword>
<dbReference type="Proteomes" id="UP001144612">
    <property type="component" value="Unassembled WGS sequence"/>
</dbReference>
<keyword evidence="4" id="KW-1185">Reference proteome</keyword>
<dbReference type="Gene3D" id="1.20.144.10">
    <property type="entry name" value="Phosphatidic acid phosphatase type 2/haloperoxidase"/>
    <property type="match status" value="2"/>
</dbReference>
<evidence type="ECO:0000313" key="3">
    <source>
        <dbReference type="EMBL" id="MCY6960362.1"/>
    </source>
</evidence>
<dbReference type="CDD" id="cd03392">
    <property type="entry name" value="PAP2_like_2"/>
    <property type="match status" value="1"/>
</dbReference>
<sequence length="225" mass="25307">MLYKSTYGEHKKDPVCYLFIIALLGIICSGFFATKMRDSFQTQGGSIDIQVANAVNGIRTEAFNKLFIFISRSGDTSIAIVMTIIIIGFLYYKRMIKEAAFYAINMLGTALISQGLKMLIKRPRPKIEWLVDISKYTHVGKYSFPSGHTMIAMSGALVLIYFILSMVKNTALSIITSIFIFVYALLIGISRIYVGVHYLSDVLAGCAISTIWVFLILLIYRKLYK</sequence>
<protein>
    <submittedName>
        <fullName evidence="3">Phosphatase PAP2 family protein</fullName>
    </submittedName>
</protein>
<evidence type="ECO:0000313" key="4">
    <source>
        <dbReference type="Proteomes" id="UP001144612"/>
    </source>
</evidence>
<dbReference type="SUPFAM" id="SSF48317">
    <property type="entry name" value="Acid phosphatase/Vanadium-dependent haloperoxidase"/>
    <property type="match status" value="1"/>
</dbReference>
<proteinExistence type="predicted"/>
<feature type="domain" description="Phosphatidic acid phosphatase type 2/haloperoxidase" evidence="2">
    <location>
        <begin position="99"/>
        <end position="217"/>
    </location>
</feature>
<dbReference type="PANTHER" id="PTHR14969">
    <property type="entry name" value="SPHINGOSINE-1-PHOSPHATE PHOSPHOHYDROLASE"/>
    <property type="match status" value="1"/>
</dbReference>
<keyword evidence="1" id="KW-0472">Membrane</keyword>
<dbReference type="EMBL" id="JAPQFJ010000026">
    <property type="protein sequence ID" value="MCY6960362.1"/>
    <property type="molecule type" value="Genomic_DNA"/>
</dbReference>
<accession>A0ABT4DDI7</accession>
<name>A0ABT4DDI7_9CLOT</name>
<reference evidence="3" key="1">
    <citation type="submission" date="2022-12" db="EMBL/GenBank/DDBJ databases">
        <title>Clostridium sp. nov., isolated from industrial wastewater.</title>
        <authorList>
            <person name="Jiayan W."/>
        </authorList>
    </citation>
    <scope>NUCLEOTIDE SEQUENCE</scope>
    <source>
        <strain evidence="3">ZC22-4</strain>
    </source>
</reference>
<feature type="transmembrane region" description="Helical" evidence="1">
    <location>
        <begin position="76"/>
        <end position="92"/>
    </location>
</feature>
<comment type="caution">
    <text evidence="3">The sequence shown here is derived from an EMBL/GenBank/DDBJ whole genome shotgun (WGS) entry which is preliminary data.</text>
</comment>
<feature type="transmembrane region" description="Helical" evidence="1">
    <location>
        <begin position="171"/>
        <end position="196"/>
    </location>
</feature>
<feature type="transmembrane region" description="Helical" evidence="1">
    <location>
        <begin position="202"/>
        <end position="220"/>
    </location>
</feature>
<evidence type="ECO:0000256" key="1">
    <source>
        <dbReference type="SAM" id="Phobius"/>
    </source>
</evidence>
<evidence type="ECO:0000259" key="2">
    <source>
        <dbReference type="SMART" id="SM00014"/>
    </source>
</evidence>
<dbReference type="InterPro" id="IPR000326">
    <property type="entry name" value="PAP2/HPO"/>
</dbReference>
<gene>
    <name evidence="3" type="ORF">OW729_17255</name>
</gene>
<feature type="transmembrane region" description="Helical" evidence="1">
    <location>
        <begin position="146"/>
        <end position="164"/>
    </location>
</feature>